<dbReference type="EMBL" id="CP001129">
    <property type="protein sequence ID" value="ACG61805.1"/>
    <property type="molecule type" value="Genomic_DNA"/>
</dbReference>
<dbReference type="HOGENOM" id="CLU_3173543_0_0_9"/>
<proteinExistence type="predicted"/>
<protein>
    <submittedName>
        <fullName evidence="1">Uncharacterized protein</fullName>
    </submittedName>
</protein>
<evidence type="ECO:0000313" key="2">
    <source>
        <dbReference type="Proteomes" id="UP000001873"/>
    </source>
</evidence>
<dbReference type="Proteomes" id="UP000001873">
    <property type="component" value="Chromosome"/>
</dbReference>
<accession>B4U1D8</accession>
<organism evidence="1 2">
    <name type="scientific">Streptococcus equi subsp. zooepidemicus (strain MGCS10565)</name>
    <dbReference type="NCBI Taxonomy" id="552526"/>
    <lineage>
        <taxon>Bacteria</taxon>
        <taxon>Bacillati</taxon>
        <taxon>Bacillota</taxon>
        <taxon>Bacilli</taxon>
        <taxon>Lactobacillales</taxon>
        <taxon>Streptococcaceae</taxon>
        <taxon>Streptococcus</taxon>
    </lineage>
</organism>
<reference evidence="1 2" key="1">
    <citation type="journal article" date="2008" name="PLoS ONE">
        <title>Genome sequence of a lancefield group C Streptococcus zooepidemicus strain causing epidemic nephritis: new information about an old disease.</title>
        <authorList>
            <person name="Beres S.B."/>
            <person name="Sesso R."/>
            <person name="Pinto S.W.L."/>
            <person name="Hoe N.P."/>
            <person name="Porcella S.F."/>
            <person name="Deleo F.R."/>
            <person name="Musser J.M."/>
        </authorList>
    </citation>
    <scope>NUCLEOTIDE SEQUENCE [LARGE SCALE GENOMIC DNA]</scope>
    <source>
        <strain evidence="1 2">MGCS10565</strain>
    </source>
</reference>
<dbReference type="AlphaFoldDB" id="B4U1D8"/>
<evidence type="ECO:0000313" key="1">
    <source>
        <dbReference type="EMBL" id="ACG61805.1"/>
    </source>
</evidence>
<gene>
    <name evidence="1" type="ordered locus">Sez_0433</name>
</gene>
<dbReference type="KEGG" id="sez:Sez_0433"/>
<name>B4U1D8_STREM</name>
<sequence>MLCHYQPIQRFEALIRPISLTLLRKLGVANTKGILILAIITNFYTER</sequence>